<dbReference type="GO" id="GO:0005096">
    <property type="term" value="F:GTPase activator activity"/>
    <property type="evidence" value="ECO:0007669"/>
    <property type="project" value="TreeGrafter"/>
</dbReference>
<feature type="domain" description="Rho-GAP" evidence="1">
    <location>
        <begin position="1"/>
        <end position="184"/>
    </location>
</feature>
<dbReference type="CDD" id="cd00159">
    <property type="entry name" value="RhoGAP"/>
    <property type="match status" value="1"/>
</dbReference>
<dbReference type="RefSeq" id="XP_012896195.1">
    <property type="nucleotide sequence ID" value="XM_013040741.1"/>
</dbReference>
<accession>D8M258</accession>
<gene>
    <name evidence="2" type="ORF">GSBLH_T00002209001</name>
</gene>
<dbReference type="OrthoDB" id="79452at2759"/>
<dbReference type="EMBL" id="FN668647">
    <property type="protein sequence ID" value="CBK22147.2"/>
    <property type="molecule type" value="Genomic_DNA"/>
</dbReference>
<name>D8M258_BLAHO</name>
<dbReference type="GO" id="GO:0005737">
    <property type="term" value="C:cytoplasm"/>
    <property type="evidence" value="ECO:0007669"/>
    <property type="project" value="TreeGrafter"/>
</dbReference>
<dbReference type="PROSITE" id="PS50238">
    <property type="entry name" value="RHOGAP"/>
    <property type="match status" value="1"/>
</dbReference>
<dbReference type="GeneID" id="24919407"/>
<protein>
    <recommendedName>
        <fullName evidence="1">Rho-GAP domain-containing protein</fullName>
    </recommendedName>
</protein>
<dbReference type="SUPFAM" id="SSF48350">
    <property type="entry name" value="GTPase activation domain, GAP"/>
    <property type="match status" value="1"/>
</dbReference>
<dbReference type="PANTHER" id="PTHR45808">
    <property type="entry name" value="RHO GTPASE-ACTIVATING PROTEIN 68F"/>
    <property type="match status" value="1"/>
</dbReference>
<dbReference type="Proteomes" id="UP000008312">
    <property type="component" value="Unassembled WGS sequence"/>
</dbReference>
<organism evidence="2">
    <name type="scientific">Blastocystis hominis</name>
    <dbReference type="NCBI Taxonomy" id="12968"/>
    <lineage>
        <taxon>Eukaryota</taxon>
        <taxon>Sar</taxon>
        <taxon>Stramenopiles</taxon>
        <taxon>Bigyra</taxon>
        <taxon>Opalozoa</taxon>
        <taxon>Opalinata</taxon>
        <taxon>Blastocystidae</taxon>
        <taxon>Blastocystis</taxon>
    </lineage>
</organism>
<dbReference type="SMART" id="SM00324">
    <property type="entry name" value="RhoGAP"/>
    <property type="match status" value="1"/>
</dbReference>
<evidence type="ECO:0000313" key="3">
    <source>
        <dbReference type="Proteomes" id="UP000008312"/>
    </source>
</evidence>
<dbReference type="Gene3D" id="1.10.555.10">
    <property type="entry name" value="Rho GTPase activation protein"/>
    <property type="match status" value="1"/>
</dbReference>
<proteinExistence type="predicted"/>
<dbReference type="InterPro" id="IPR000198">
    <property type="entry name" value="RhoGAP_dom"/>
</dbReference>
<keyword evidence="3" id="KW-1185">Reference proteome</keyword>
<sequence>MQCDETHVAAFLRIACQFVRDYGMEVEGIFRRNGELEVSEEIMHSVVNGTLLEECVSTSEHDILCVCHAIKLYLQEIHLVPYSCYPQIESIQALTEFGEISAHITETLSLLNADQFHTLKYVIEFFRDVETYSSFNKMNHNNLLTCVILCILPNEPNMRGTSALQFGKRAKFLSTLIRHTELFAVVEKDSKEREFVR</sequence>
<dbReference type="PANTHER" id="PTHR45808:SF2">
    <property type="entry name" value="RHO GTPASE-ACTIVATING PROTEIN 68F"/>
    <property type="match status" value="1"/>
</dbReference>
<evidence type="ECO:0000313" key="2">
    <source>
        <dbReference type="EMBL" id="CBK22147.2"/>
    </source>
</evidence>
<dbReference type="Pfam" id="PF00620">
    <property type="entry name" value="RhoGAP"/>
    <property type="match status" value="1"/>
</dbReference>
<evidence type="ECO:0000259" key="1">
    <source>
        <dbReference type="PROSITE" id="PS50238"/>
    </source>
</evidence>
<dbReference type="InParanoid" id="D8M258"/>
<dbReference type="AlphaFoldDB" id="D8M258"/>
<reference evidence="2" key="1">
    <citation type="submission" date="2010-02" db="EMBL/GenBank/DDBJ databases">
        <title>Sequencing and annotation of the Blastocystis hominis genome.</title>
        <authorList>
            <person name="Wincker P."/>
        </authorList>
    </citation>
    <scope>NUCLEOTIDE SEQUENCE</scope>
    <source>
        <strain evidence="2">Singapore isolate B</strain>
    </source>
</reference>
<dbReference type="GO" id="GO:0007264">
    <property type="term" value="P:small GTPase-mediated signal transduction"/>
    <property type="evidence" value="ECO:0007669"/>
    <property type="project" value="TreeGrafter"/>
</dbReference>
<dbReference type="InterPro" id="IPR008936">
    <property type="entry name" value="Rho_GTPase_activation_prot"/>
</dbReference>